<comment type="subcellular location">
    <subcellularLocation>
        <location evidence="4">Cytoplasm</location>
    </subcellularLocation>
</comment>
<dbReference type="Gene3D" id="3.30.110.10">
    <property type="entry name" value="Translation initiation factor 3 (IF-3), C-terminal domain"/>
    <property type="match status" value="1"/>
</dbReference>
<dbReference type="SUPFAM" id="SSF54364">
    <property type="entry name" value="Translation initiation factor IF3, N-terminal domain"/>
    <property type="match status" value="1"/>
</dbReference>
<evidence type="ECO:0000256" key="3">
    <source>
        <dbReference type="ARBA" id="ARBA00022917"/>
    </source>
</evidence>
<dbReference type="GO" id="GO:0005829">
    <property type="term" value="C:cytosol"/>
    <property type="evidence" value="ECO:0007669"/>
    <property type="project" value="TreeGrafter"/>
</dbReference>
<accession>A0A915U1S7</accession>
<sequence length="206" mass="23880">MKKASRHRAPTWAPATRRNGTGGTDIKRRGRRLPQKQEIKIKVNEQITYPEVRLIDADGEQLGIVSTKEALDRAYDQDLDLVEVSASAKPPVCRIMNYDKFRYEQKKKQQEAKKKQTVIETKEIKFRPKTEEHDLNFKIKKIKKFLAAKNKVKITMRFRGREIIYAQSIGLDALKKIADELRDDCVIIQEPKMEGRQLVMFVGPKA</sequence>
<feature type="domain" description="Translation initiation factor 3 N-terminal" evidence="8">
    <location>
        <begin position="43"/>
        <end position="112"/>
    </location>
</feature>
<dbReference type="FunFam" id="3.10.20.80:FF:000001">
    <property type="entry name" value="Translation initiation factor IF-3"/>
    <property type="match status" value="1"/>
</dbReference>
<dbReference type="Gene3D" id="3.10.20.80">
    <property type="entry name" value="Translation initiation factor 3 (IF-3), N-terminal domain"/>
    <property type="match status" value="1"/>
</dbReference>
<dbReference type="GO" id="GO:0003743">
    <property type="term" value="F:translation initiation factor activity"/>
    <property type="evidence" value="ECO:0007669"/>
    <property type="project" value="UniProtKB-UniRule"/>
</dbReference>
<keyword evidence="10" id="KW-1185">Reference proteome</keyword>
<evidence type="ECO:0000259" key="7">
    <source>
        <dbReference type="Pfam" id="PF00707"/>
    </source>
</evidence>
<dbReference type="InterPro" id="IPR001288">
    <property type="entry name" value="Translation_initiation_fac_3"/>
</dbReference>
<keyword evidence="2 4" id="KW-0396">Initiation factor</keyword>
<dbReference type="AlphaFoldDB" id="A0A915U1S7"/>
<dbReference type="GO" id="GO:0016020">
    <property type="term" value="C:membrane"/>
    <property type="evidence" value="ECO:0007669"/>
    <property type="project" value="TreeGrafter"/>
</dbReference>
<dbReference type="PANTHER" id="PTHR10938">
    <property type="entry name" value="TRANSLATION INITIATION FACTOR IF-3"/>
    <property type="match status" value="1"/>
</dbReference>
<comment type="function">
    <text evidence="4">IF-3 binds to the 30S ribosomal subunit and shifts the equilibrium between 70S ribosomes and their 50S and 30S subunits in favor of the free subunits, thus enhancing the availability of 30S subunits on which protein synthesis initiation begins.</text>
</comment>
<protein>
    <recommendedName>
        <fullName evidence="4 5">Translation initiation factor IF-3</fullName>
    </recommendedName>
</protein>
<dbReference type="FunFam" id="3.30.110.10:FF:000001">
    <property type="entry name" value="Translation initiation factor IF-3"/>
    <property type="match status" value="1"/>
</dbReference>
<organism evidence="9 10">
    <name type="scientific">Desulfolithobacter dissulfuricans</name>
    <dbReference type="NCBI Taxonomy" id="2795293"/>
    <lineage>
        <taxon>Bacteria</taxon>
        <taxon>Pseudomonadati</taxon>
        <taxon>Thermodesulfobacteriota</taxon>
        <taxon>Desulfobulbia</taxon>
        <taxon>Desulfobulbales</taxon>
        <taxon>Desulfobulbaceae</taxon>
        <taxon>Desulfolithobacter</taxon>
    </lineage>
</organism>
<dbReference type="NCBIfam" id="TIGR00168">
    <property type="entry name" value="infC"/>
    <property type="match status" value="1"/>
</dbReference>
<dbReference type="Proteomes" id="UP001063350">
    <property type="component" value="Chromosome"/>
</dbReference>
<dbReference type="KEGG" id="ddu:GF1_19100"/>
<dbReference type="GO" id="GO:0032790">
    <property type="term" value="P:ribosome disassembly"/>
    <property type="evidence" value="ECO:0007669"/>
    <property type="project" value="TreeGrafter"/>
</dbReference>
<keyword evidence="3 4" id="KW-0648">Protein biosynthesis</keyword>
<dbReference type="InterPro" id="IPR036788">
    <property type="entry name" value="T_IF-3_C_sf"/>
</dbReference>
<dbReference type="GO" id="GO:0043022">
    <property type="term" value="F:ribosome binding"/>
    <property type="evidence" value="ECO:0007669"/>
    <property type="project" value="UniProtKB-ARBA"/>
</dbReference>
<name>A0A915U1S7_9BACT</name>
<reference evidence="9" key="1">
    <citation type="submission" date="2020-12" db="EMBL/GenBank/DDBJ databases">
        <title>Desulfobium dissulfuricans gen. nov., sp. nov., a novel mesophilic, sulfate-reducing bacterium isolated from a deep-sea hydrothermal vent.</title>
        <authorList>
            <person name="Hashimoto Y."/>
            <person name="Tame A."/>
            <person name="Sawayama S."/>
            <person name="Miyazaki J."/>
            <person name="Takai K."/>
            <person name="Nakagawa S."/>
        </authorList>
    </citation>
    <scope>NUCLEOTIDE SEQUENCE</scope>
    <source>
        <strain evidence="9">GF1</strain>
    </source>
</reference>
<evidence type="ECO:0000256" key="6">
    <source>
        <dbReference type="SAM" id="MobiDB-lite"/>
    </source>
</evidence>
<dbReference type="Pfam" id="PF00707">
    <property type="entry name" value="IF3_C"/>
    <property type="match status" value="1"/>
</dbReference>
<feature type="domain" description="Translation initiation factor 3 C-terminal" evidence="7">
    <location>
        <begin position="119"/>
        <end position="205"/>
    </location>
</feature>
<dbReference type="InterPro" id="IPR019815">
    <property type="entry name" value="Translation_initiation_fac_3_C"/>
</dbReference>
<comment type="subunit">
    <text evidence="4">Monomer.</text>
</comment>
<evidence type="ECO:0000313" key="10">
    <source>
        <dbReference type="Proteomes" id="UP001063350"/>
    </source>
</evidence>
<dbReference type="EMBL" id="AP024233">
    <property type="protein sequence ID" value="BCO09534.1"/>
    <property type="molecule type" value="Genomic_DNA"/>
</dbReference>
<evidence type="ECO:0000256" key="2">
    <source>
        <dbReference type="ARBA" id="ARBA00022540"/>
    </source>
</evidence>
<keyword evidence="4" id="KW-0963">Cytoplasm</keyword>
<gene>
    <name evidence="4 9" type="primary">infC</name>
    <name evidence="9" type="ORF">GF1_19100</name>
</gene>
<dbReference type="RefSeq" id="WP_267926279.1">
    <property type="nucleotide sequence ID" value="NZ_AP024233.1"/>
</dbReference>
<evidence type="ECO:0000256" key="4">
    <source>
        <dbReference type="HAMAP-Rule" id="MF_00080"/>
    </source>
</evidence>
<proteinExistence type="inferred from homology"/>
<dbReference type="InterPro" id="IPR036787">
    <property type="entry name" value="T_IF-3_N_sf"/>
</dbReference>
<dbReference type="SUPFAM" id="SSF55200">
    <property type="entry name" value="Translation initiation factor IF3, C-terminal domain"/>
    <property type="match status" value="1"/>
</dbReference>
<dbReference type="Pfam" id="PF05198">
    <property type="entry name" value="IF3_N"/>
    <property type="match status" value="1"/>
</dbReference>
<dbReference type="InterPro" id="IPR019814">
    <property type="entry name" value="Translation_initiation_fac_3_N"/>
</dbReference>
<evidence type="ECO:0000256" key="1">
    <source>
        <dbReference type="ARBA" id="ARBA00005439"/>
    </source>
</evidence>
<evidence type="ECO:0000259" key="8">
    <source>
        <dbReference type="Pfam" id="PF05198"/>
    </source>
</evidence>
<comment type="similarity">
    <text evidence="1 4">Belongs to the IF-3 family.</text>
</comment>
<evidence type="ECO:0000256" key="5">
    <source>
        <dbReference type="NCBIfam" id="TIGR00168"/>
    </source>
</evidence>
<dbReference type="PANTHER" id="PTHR10938:SF0">
    <property type="entry name" value="TRANSLATION INITIATION FACTOR IF-3, MITOCHONDRIAL"/>
    <property type="match status" value="1"/>
</dbReference>
<dbReference type="HAMAP" id="MF_00080">
    <property type="entry name" value="IF_3"/>
    <property type="match status" value="1"/>
</dbReference>
<evidence type="ECO:0000313" key="9">
    <source>
        <dbReference type="EMBL" id="BCO09534.1"/>
    </source>
</evidence>
<feature type="region of interest" description="Disordered" evidence="6">
    <location>
        <begin position="1"/>
        <end position="34"/>
    </location>
</feature>